<dbReference type="PANTHER" id="PTHR13370:SF3">
    <property type="entry name" value="TRNA (GUANINE(10)-N2)-METHYLTRANSFERASE HOMOLOG"/>
    <property type="match status" value="1"/>
</dbReference>
<comment type="catalytic activity">
    <reaction evidence="4">
        <text>a 2'-deoxyadenosine in DNA + S-adenosyl-L-methionine = an N(6)-methyl-2'-deoxyadenosine in DNA + S-adenosyl-L-homocysteine + H(+)</text>
        <dbReference type="Rhea" id="RHEA:15197"/>
        <dbReference type="Rhea" id="RHEA-COMP:12418"/>
        <dbReference type="Rhea" id="RHEA-COMP:12419"/>
        <dbReference type="ChEBI" id="CHEBI:15378"/>
        <dbReference type="ChEBI" id="CHEBI:57856"/>
        <dbReference type="ChEBI" id="CHEBI:59789"/>
        <dbReference type="ChEBI" id="CHEBI:90615"/>
        <dbReference type="ChEBI" id="CHEBI:90616"/>
        <dbReference type="EC" id="2.1.1.72"/>
    </reaction>
</comment>
<dbReference type="GO" id="GO:0008170">
    <property type="term" value="F:N-methyltransferase activity"/>
    <property type="evidence" value="ECO:0007669"/>
    <property type="project" value="InterPro"/>
</dbReference>
<dbReference type="Gene3D" id="3.90.1530.10">
    <property type="entry name" value="Conserved hypothetical protein from pyrococcus furiosus pfu- 392566-001, ParB domain"/>
    <property type="match status" value="1"/>
</dbReference>
<dbReference type="InterPro" id="IPR002052">
    <property type="entry name" value="DNA_methylase_N6_adenine_CS"/>
</dbReference>
<comment type="similarity">
    <text evidence="1 5">Belongs to the N(4)/N(6)-methyltransferase family.</text>
</comment>
<dbReference type="SUPFAM" id="SSF110849">
    <property type="entry name" value="ParB/Sulfiredoxin"/>
    <property type="match status" value="1"/>
</dbReference>
<dbReference type="Pfam" id="PF01555">
    <property type="entry name" value="N6_N4_Mtase"/>
    <property type="match status" value="1"/>
</dbReference>
<dbReference type="EMBL" id="CP028989">
    <property type="protein sequence ID" value="UUO68703.1"/>
    <property type="molecule type" value="Genomic_DNA"/>
</dbReference>
<dbReference type="InterPro" id="IPR002941">
    <property type="entry name" value="DNA_methylase_N4/N6"/>
</dbReference>
<sequence length="428" mass="48352">MQIEHLSIDMLKTYAGNARTHSTKQVKQIAQSIERFGFNNPILIDDDGQVIAGHGRLAAARLLNRETVPCVRLSHLSETDKRAYILADNRLAEKAGWDNELLAIELKQLADVGFDIDLTGFEAAEVDCIIENFDDESEQPENRIPERGEGPPVSRLGDMWRLGKHVLFCGDATDRAVYETLMDRERADFIFTDPPYNVRIGGNVSGLGAIKHREFAMASGEMSKEEFTAFLSKTFRLLSHYSTDGSIHQICMDWRHMREMFEAGDRYYSELKNLCVWNKTNAGMGSFYRSKHELVFVWKSGSAPHINTFELGQHGRYRTNVWDYEGATTMKAGRLEELKLHPTVKPVAMVADAIKDCSKRGQIVLDPFCGSGTILIAAEKTGRCARAIELDPAYVDVAVRRWEQYTGKKALLYPMQETFEELAELRAA</sequence>
<dbReference type="AlphaFoldDB" id="A0AAE9NFT4"/>
<dbReference type="InterPro" id="IPR001091">
    <property type="entry name" value="RM_Methyltransferase"/>
</dbReference>
<dbReference type="PANTHER" id="PTHR13370">
    <property type="entry name" value="RNA METHYLASE-RELATED"/>
    <property type="match status" value="1"/>
</dbReference>
<feature type="domain" description="ParB-like N-terminal" evidence="6">
    <location>
        <begin position="4"/>
        <end position="89"/>
    </location>
</feature>
<reference evidence="7" key="1">
    <citation type="submission" date="2018-04" db="EMBL/GenBank/DDBJ databases">
        <title>Genomes of Endosymbiotic and Endophytic Bradyrhizobium Publication status.</title>
        <authorList>
            <person name="Guha S."/>
            <person name="Jorrin B."/>
            <person name="Sarkar M."/>
            <person name="Poole P.S."/>
            <person name="DasGupta M."/>
        </authorList>
    </citation>
    <scope>NUCLEOTIDE SEQUENCE</scope>
    <source>
        <strain evidence="7">WBOS16</strain>
    </source>
</reference>
<dbReference type="InterPro" id="IPR036086">
    <property type="entry name" value="ParB/Sulfiredoxin_sf"/>
</dbReference>
<dbReference type="RefSeq" id="WP_257175617.1">
    <property type="nucleotide sequence ID" value="NZ_CP028989.1"/>
</dbReference>
<keyword evidence="2 7" id="KW-0489">Methyltransferase</keyword>
<dbReference type="SMART" id="SM00470">
    <property type="entry name" value="ParB"/>
    <property type="match status" value="1"/>
</dbReference>
<dbReference type="PRINTS" id="PR00508">
    <property type="entry name" value="S21N4MTFRASE"/>
</dbReference>
<evidence type="ECO:0000313" key="7">
    <source>
        <dbReference type="EMBL" id="UUO68703.1"/>
    </source>
</evidence>
<keyword evidence="3" id="KW-0808">Transferase</keyword>
<dbReference type="GO" id="GO:0003677">
    <property type="term" value="F:DNA binding"/>
    <property type="evidence" value="ECO:0007669"/>
    <property type="project" value="InterPro"/>
</dbReference>
<dbReference type="InterPro" id="IPR003115">
    <property type="entry name" value="ParB_N"/>
</dbReference>
<dbReference type="InterPro" id="IPR029063">
    <property type="entry name" value="SAM-dependent_MTases_sf"/>
</dbReference>
<gene>
    <name evidence="7" type="ORF">DCM83_28120</name>
</gene>
<dbReference type="CDD" id="cd16403">
    <property type="entry name" value="ParB_N_like_MT"/>
    <property type="match status" value="1"/>
</dbReference>
<evidence type="ECO:0000259" key="6">
    <source>
        <dbReference type="SMART" id="SM00470"/>
    </source>
</evidence>
<dbReference type="PIRSF" id="PIRSF036758">
    <property type="entry name" value="Aden_M_ParB"/>
    <property type="match status" value="1"/>
</dbReference>
<protein>
    <recommendedName>
        <fullName evidence="5">Methyltransferase</fullName>
        <ecNumber evidence="5">2.1.1.-</ecNumber>
    </recommendedName>
</protein>
<accession>A0AAE9NFT4</accession>
<dbReference type="GO" id="GO:0032259">
    <property type="term" value="P:methylation"/>
    <property type="evidence" value="ECO:0007669"/>
    <property type="project" value="UniProtKB-KW"/>
</dbReference>
<proteinExistence type="inferred from homology"/>
<evidence type="ECO:0000256" key="3">
    <source>
        <dbReference type="ARBA" id="ARBA00022679"/>
    </source>
</evidence>
<evidence type="ECO:0000256" key="1">
    <source>
        <dbReference type="ARBA" id="ARBA00006594"/>
    </source>
</evidence>
<dbReference type="Pfam" id="PF02195">
    <property type="entry name" value="ParB_N"/>
    <property type="match status" value="1"/>
</dbReference>
<dbReference type="EC" id="2.1.1.-" evidence="5"/>
<dbReference type="PROSITE" id="PS00092">
    <property type="entry name" value="N6_MTASE"/>
    <property type="match status" value="1"/>
</dbReference>
<dbReference type="Proteomes" id="UP001058872">
    <property type="component" value="Chromosome"/>
</dbReference>
<evidence type="ECO:0000256" key="4">
    <source>
        <dbReference type="ARBA" id="ARBA00047942"/>
    </source>
</evidence>
<dbReference type="Gene3D" id="3.40.50.150">
    <property type="entry name" value="Vaccinia Virus protein VP39"/>
    <property type="match status" value="1"/>
</dbReference>
<evidence type="ECO:0000256" key="5">
    <source>
        <dbReference type="RuleBase" id="RU362026"/>
    </source>
</evidence>
<evidence type="ECO:0000313" key="8">
    <source>
        <dbReference type="Proteomes" id="UP001058872"/>
    </source>
</evidence>
<dbReference type="InterPro" id="IPR015840">
    <property type="entry name" value="DNA_MeTrfase_ParB"/>
</dbReference>
<dbReference type="GO" id="GO:0009007">
    <property type="term" value="F:site-specific DNA-methyltransferase (adenine-specific) activity"/>
    <property type="evidence" value="ECO:0007669"/>
    <property type="project" value="UniProtKB-EC"/>
</dbReference>
<dbReference type="REBASE" id="649952">
    <property type="entry name" value="M.BbeWBOS16ORF28120P"/>
</dbReference>
<dbReference type="GO" id="GO:0005737">
    <property type="term" value="C:cytoplasm"/>
    <property type="evidence" value="ECO:0007669"/>
    <property type="project" value="TreeGrafter"/>
</dbReference>
<dbReference type="SUPFAM" id="SSF53335">
    <property type="entry name" value="S-adenosyl-L-methionine-dependent methyltransferases"/>
    <property type="match status" value="1"/>
</dbReference>
<evidence type="ECO:0000256" key="2">
    <source>
        <dbReference type="ARBA" id="ARBA00022603"/>
    </source>
</evidence>
<name>A0AAE9NFT4_9BRAD</name>
<organism evidence="7 8">
    <name type="scientific">Bradyrhizobium betae</name>
    <dbReference type="NCBI Taxonomy" id="244734"/>
    <lineage>
        <taxon>Bacteria</taxon>
        <taxon>Pseudomonadati</taxon>
        <taxon>Pseudomonadota</taxon>
        <taxon>Alphaproteobacteria</taxon>
        <taxon>Hyphomicrobiales</taxon>
        <taxon>Nitrobacteraceae</taxon>
        <taxon>Bradyrhizobium</taxon>
    </lineage>
</organism>